<proteinExistence type="predicted"/>
<sequence length="174" mass="18883">MTDTAADVGGQGTVGMSVDEQLLQGLPTPIARIIRLLAQRGIPSYVNASGGPVLVPLVDCGITFVMSKSLDSIGFTSLWSRGFSSARYRDAVNVCTEWNRSVGYLKAYATEPSLEQNQAVRIAGVGQIMCDERDEVLGQRLDDSIYLIQNLYAWVNEQCPDPVRIPNAPYGRGA</sequence>
<protein>
    <submittedName>
        <fullName evidence="1">Uncharacterized protein</fullName>
    </submittedName>
</protein>
<dbReference type="EMBL" id="JWME01000004">
    <property type="protein sequence ID" value="KJY52672.1"/>
    <property type="molecule type" value="Genomic_DNA"/>
</dbReference>
<name>A0A0F4L1B1_9BIFI</name>
<dbReference type="OrthoDB" id="3231270at2"/>
<dbReference type="Proteomes" id="UP000033648">
    <property type="component" value="Unassembled WGS sequence"/>
</dbReference>
<reference evidence="1 2" key="1">
    <citation type="submission" date="2014-12" db="EMBL/GenBank/DDBJ databases">
        <title>Comparative genomics of the lactic acid bacteria isolated from the honey bee gut.</title>
        <authorList>
            <person name="Ellegaard K.M."/>
            <person name="Tamarit D."/>
            <person name="Javelind E."/>
            <person name="Olofsson T."/>
            <person name="Andersson S.G."/>
            <person name="Vasquez A."/>
        </authorList>
    </citation>
    <scope>NUCLEOTIDE SEQUENCE [LARGE SCALE GENOMIC DNA]</scope>
    <source>
        <strain evidence="1 2">Bin2</strain>
    </source>
</reference>
<dbReference type="AlphaFoldDB" id="A0A0F4L1B1"/>
<evidence type="ECO:0000313" key="2">
    <source>
        <dbReference type="Proteomes" id="UP000033648"/>
    </source>
</evidence>
<evidence type="ECO:0000313" key="1">
    <source>
        <dbReference type="EMBL" id="KJY52672.1"/>
    </source>
</evidence>
<comment type="caution">
    <text evidence="1">The sequence shown here is derived from an EMBL/GenBank/DDBJ whole genome shotgun (WGS) entry which is preliminary data.</text>
</comment>
<gene>
    <name evidence="1" type="ORF">JF69_03660</name>
</gene>
<accession>A0A0F4L1B1</accession>
<dbReference type="PATRIC" id="fig|1684.4.peg.391"/>
<organism evidence="1 2">
    <name type="scientific">Bifidobacterium asteroides</name>
    <dbReference type="NCBI Taxonomy" id="1684"/>
    <lineage>
        <taxon>Bacteria</taxon>
        <taxon>Bacillati</taxon>
        <taxon>Actinomycetota</taxon>
        <taxon>Actinomycetes</taxon>
        <taxon>Bifidobacteriales</taxon>
        <taxon>Bifidobacteriaceae</taxon>
        <taxon>Bifidobacterium</taxon>
    </lineage>
</organism>